<evidence type="ECO:0000259" key="3">
    <source>
        <dbReference type="Pfam" id="PF13505"/>
    </source>
</evidence>
<reference evidence="4 5" key="1">
    <citation type="submission" date="2018-07" db="EMBL/GenBank/DDBJ databases">
        <title>Genome analysis of Runella aurantiaca.</title>
        <authorList>
            <person name="Yang X."/>
        </authorList>
    </citation>
    <scope>NUCLEOTIDE SEQUENCE [LARGE SCALE GENOMIC DNA]</scope>
    <source>
        <strain evidence="4 5">YX9</strain>
    </source>
</reference>
<name>A0A369IEI5_9BACT</name>
<dbReference type="RefSeq" id="WP_114460138.1">
    <property type="nucleotide sequence ID" value="NZ_QPIW01000003.1"/>
</dbReference>
<gene>
    <name evidence="4" type="ORF">DVG78_05890</name>
</gene>
<dbReference type="OrthoDB" id="1150526at2"/>
<dbReference type="Gene3D" id="2.40.160.20">
    <property type="match status" value="1"/>
</dbReference>
<dbReference type="SUPFAM" id="SSF56925">
    <property type="entry name" value="OMPA-like"/>
    <property type="match status" value="1"/>
</dbReference>
<dbReference type="Pfam" id="PF13505">
    <property type="entry name" value="OMP_b-brl"/>
    <property type="match status" value="1"/>
</dbReference>
<proteinExistence type="predicted"/>
<feature type="signal peptide" evidence="2">
    <location>
        <begin position="1"/>
        <end position="23"/>
    </location>
</feature>
<organism evidence="4 5">
    <name type="scientific">Runella aurantiaca</name>
    <dbReference type="NCBI Taxonomy" id="2282308"/>
    <lineage>
        <taxon>Bacteria</taxon>
        <taxon>Pseudomonadati</taxon>
        <taxon>Bacteroidota</taxon>
        <taxon>Cytophagia</taxon>
        <taxon>Cytophagales</taxon>
        <taxon>Spirosomataceae</taxon>
        <taxon>Runella</taxon>
    </lineage>
</organism>
<evidence type="ECO:0000313" key="4">
    <source>
        <dbReference type="EMBL" id="RDB06817.1"/>
    </source>
</evidence>
<dbReference type="AlphaFoldDB" id="A0A369IEI5"/>
<sequence length="240" mass="27458">MKTKYTLITFSFLCLSLFMSANAQEKWSLGLEALARDEGVQVEGFPKHSSVTKMPMVGLRLGYEVSPGLHLESGFFFTRSVTVFRVWPGAYRNNVFSSLQNFVIPIGLRYDFFNRGRFTLSARGGIVYRHLEKPAVFRFDYATNSIVNGNQYSTQEGDYFYEVTSHQLRKHQLSLQGGLEASFRVSKHFEAALQANYTQGLGRFYETNVRYRKGQEAFQTTQSYTNGSGWNAGLSLRFRF</sequence>
<protein>
    <recommendedName>
        <fullName evidence="3">Outer membrane protein beta-barrel domain-containing protein</fullName>
    </recommendedName>
</protein>
<accession>A0A369IEI5</accession>
<dbReference type="EMBL" id="QPIW01000003">
    <property type="protein sequence ID" value="RDB06817.1"/>
    <property type="molecule type" value="Genomic_DNA"/>
</dbReference>
<feature type="chain" id="PRO_5016722512" description="Outer membrane protein beta-barrel domain-containing protein" evidence="2">
    <location>
        <begin position="24"/>
        <end position="240"/>
    </location>
</feature>
<evidence type="ECO:0000313" key="5">
    <source>
        <dbReference type="Proteomes" id="UP000253141"/>
    </source>
</evidence>
<feature type="domain" description="Outer membrane protein beta-barrel" evidence="3">
    <location>
        <begin position="12"/>
        <end position="238"/>
    </location>
</feature>
<keyword evidence="1 2" id="KW-0732">Signal</keyword>
<evidence type="ECO:0000256" key="1">
    <source>
        <dbReference type="ARBA" id="ARBA00022729"/>
    </source>
</evidence>
<comment type="caution">
    <text evidence="4">The sequence shown here is derived from an EMBL/GenBank/DDBJ whole genome shotgun (WGS) entry which is preliminary data.</text>
</comment>
<dbReference type="Proteomes" id="UP000253141">
    <property type="component" value="Unassembled WGS sequence"/>
</dbReference>
<dbReference type="InterPro" id="IPR027385">
    <property type="entry name" value="Beta-barrel_OMP"/>
</dbReference>
<evidence type="ECO:0000256" key="2">
    <source>
        <dbReference type="SAM" id="SignalP"/>
    </source>
</evidence>
<keyword evidence="5" id="KW-1185">Reference proteome</keyword>
<dbReference type="InterPro" id="IPR011250">
    <property type="entry name" value="OMP/PagP_B-barrel"/>
</dbReference>